<dbReference type="SUPFAM" id="SSF53448">
    <property type="entry name" value="Nucleotide-diphospho-sugar transferases"/>
    <property type="match status" value="1"/>
</dbReference>
<protein>
    <submittedName>
        <fullName evidence="2">Glycosyl transferase family 2</fullName>
    </submittedName>
</protein>
<dbReference type="EMBL" id="QAOQ01000001">
    <property type="protein sequence ID" value="PTR01285.1"/>
    <property type="molecule type" value="Genomic_DNA"/>
</dbReference>
<dbReference type="Gene3D" id="3.90.550.10">
    <property type="entry name" value="Spore Coat Polysaccharide Biosynthesis Protein SpsA, Chain A"/>
    <property type="match status" value="1"/>
</dbReference>
<dbReference type="PANTHER" id="PTHR22916">
    <property type="entry name" value="GLYCOSYLTRANSFERASE"/>
    <property type="match status" value="1"/>
</dbReference>
<dbReference type="Proteomes" id="UP000244168">
    <property type="component" value="Unassembled WGS sequence"/>
</dbReference>
<keyword evidence="2" id="KW-0808">Transferase</keyword>
<feature type="domain" description="Glycosyltransferase 2-like" evidence="1">
    <location>
        <begin position="1"/>
        <end position="104"/>
    </location>
</feature>
<comment type="caution">
    <text evidence="2">The sequence shown here is derived from an EMBL/GenBank/DDBJ whole genome shotgun (WGS) entry which is preliminary data.</text>
</comment>
<dbReference type="InterPro" id="IPR029044">
    <property type="entry name" value="Nucleotide-diphossugar_trans"/>
</dbReference>
<keyword evidence="3" id="KW-1185">Reference proteome</keyword>
<reference evidence="2 3" key="1">
    <citation type="submission" date="2018-04" db="EMBL/GenBank/DDBJ databases">
        <title>Genomic Encyclopedia of Archaeal and Bacterial Type Strains, Phase II (KMG-II): from individual species to whole genera.</title>
        <authorList>
            <person name="Goeker M."/>
        </authorList>
    </citation>
    <scope>NUCLEOTIDE SEQUENCE [LARGE SCALE GENOMIC DNA]</scope>
    <source>
        <strain evidence="2 3">DSM 26809</strain>
    </source>
</reference>
<proteinExistence type="predicted"/>
<evidence type="ECO:0000259" key="1">
    <source>
        <dbReference type="Pfam" id="PF00535"/>
    </source>
</evidence>
<sequence length="300" mass="35328">MPAYNAEKYIETSIKSVIGQTYSNWELIIVDDGSTDRTALIIKEIQLIDKRIQYYYQDNGKQGKARNLGLKKSNGDYIAFLDADDLWTKDRLSAQMYVLNQNSHIDLIFSQGYLLNDTEVSNMDVIVKNCWNRSDLNTFISCNQIPVLSVLIKKKALDEANGFSELRQIQNAEDYHLWMSLLCLNKQFMSLSNRLFYYRIHPEQTTFNNQNLKDPLFSSYIDIFYRYNKIDIQKPIIDKIKWLVFDNTYYSQTVDVIVQYSKNVNHWLLTPVINITSRIKYLVFRRLLIKLLSALNRNYV</sequence>
<dbReference type="GO" id="GO:0016758">
    <property type="term" value="F:hexosyltransferase activity"/>
    <property type="evidence" value="ECO:0007669"/>
    <property type="project" value="UniProtKB-ARBA"/>
</dbReference>
<dbReference type="AlphaFoldDB" id="A0A2T5JFU6"/>
<dbReference type="Pfam" id="PF00535">
    <property type="entry name" value="Glycos_transf_2"/>
    <property type="match status" value="1"/>
</dbReference>
<evidence type="ECO:0000313" key="2">
    <source>
        <dbReference type="EMBL" id="PTR01285.1"/>
    </source>
</evidence>
<organism evidence="2 3">
    <name type="scientific">Mucilaginibacter yixingensis</name>
    <dbReference type="NCBI Taxonomy" id="1295612"/>
    <lineage>
        <taxon>Bacteria</taxon>
        <taxon>Pseudomonadati</taxon>
        <taxon>Bacteroidota</taxon>
        <taxon>Sphingobacteriia</taxon>
        <taxon>Sphingobacteriales</taxon>
        <taxon>Sphingobacteriaceae</taxon>
        <taxon>Mucilaginibacter</taxon>
    </lineage>
</organism>
<dbReference type="PANTHER" id="PTHR22916:SF3">
    <property type="entry name" value="UDP-GLCNAC:BETAGAL BETA-1,3-N-ACETYLGLUCOSAMINYLTRANSFERASE-LIKE PROTEIN 1"/>
    <property type="match status" value="1"/>
</dbReference>
<dbReference type="CDD" id="cd00761">
    <property type="entry name" value="Glyco_tranf_GTA_type"/>
    <property type="match status" value="1"/>
</dbReference>
<dbReference type="InterPro" id="IPR001173">
    <property type="entry name" value="Glyco_trans_2-like"/>
</dbReference>
<gene>
    <name evidence="2" type="ORF">C8P68_101519</name>
</gene>
<accession>A0A2T5JFU6</accession>
<evidence type="ECO:0000313" key="3">
    <source>
        <dbReference type="Proteomes" id="UP000244168"/>
    </source>
</evidence>
<name>A0A2T5JFU6_9SPHI</name>